<evidence type="ECO:0000313" key="2">
    <source>
        <dbReference type="EMBL" id="MFD1485362.1"/>
    </source>
</evidence>
<keyword evidence="3" id="KW-1185">Reference proteome</keyword>
<feature type="transmembrane region" description="Helical" evidence="1">
    <location>
        <begin position="6"/>
        <end position="22"/>
    </location>
</feature>
<sequence length="88" mass="9490">MIGIGQLTAGFCGIVIGGWAFVSRKSIGQKMDHFIVSRPKLAEWLGGWDEDAKKAPAGATAGTENLINNNIYPSIVSNRMGIRKVETK</sequence>
<keyword evidence="1" id="KW-0812">Transmembrane</keyword>
<evidence type="ECO:0000256" key="1">
    <source>
        <dbReference type="SAM" id="Phobius"/>
    </source>
</evidence>
<organism evidence="2 3">
    <name type="scientific">Lacticaseibacillus baoqingensis</name>
    <dbReference type="NCBI Taxonomy" id="2486013"/>
    <lineage>
        <taxon>Bacteria</taxon>
        <taxon>Bacillati</taxon>
        <taxon>Bacillota</taxon>
        <taxon>Bacilli</taxon>
        <taxon>Lactobacillales</taxon>
        <taxon>Lactobacillaceae</taxon>
        <taxon>Lacticaseibacillus</taxon>
    </lineage>
</organism>
<gene>
    <name evidence="2" type="ORF">ACFQ5J_08985</name>
</gene>
<protein>
    <submittedName>
        <fullName evidence="2">Uncharacterized protein</fullName>
    </submittedName>
</protein>
<proteinExistence type="predicted"/>
<keyword evidence="1" id="KW-0472">Membrane</keyword>
<evidence type="ECO:0000313" key="3">
    <source>
        <dbReference type="Proteomes" id="UP001597252"/>
    </source>
</evidence>
<dbReference type="RefSeq" id="WP_125751496.1">
    <property type="nucleotide sequence ID" value="NZ_JBHTON010000028.1"/>
</dbReference>
<keyword evidence="1" id="KW-1133">Transmembrane helix</keyword>
<dbReference type="EMBL" id="JBHTON010000028">
    <property type="protein sequence ID" value="MFD1485362.1"/>
    <property type="molecule type" value="Genomic_DNA"/>
</dbReference>
<comment type="caution">
    <text evidence="2">The sequence shown here is derived from an EMBL/GenBank/DDBJ whole genome shotgun (WGS) entry which is preliminary data.</text>
</comment>
<reference evidence="3" key="1">
    <citation type="journal article" date="2019" name="Int. J. Syst. Evol. Microbiol.">
        <title>The Global Catalogue of Microorganisms (GCM) 10K type strain sequencing project: providing services to taxonomists for standard genome sequencing and annotation.</title>
        <authorList>
            <consortium name="The Broad Institute Genomics Platform"/>
            <consortium name="The Broad Institute Genome Sequencing Center for Infectious Disease"/>
            <person name="Wu L."/>
            <person name="Ma J."/>
        </authorList>
    </citation>
    <scope>NUCLEOTIDE SEQUENCE [LARGE SCALE GENOMIC DNA]</scope>
    <source>
        <strain evidence="3">CCM 8903</strain>
    </source>
</reference>
<accession>A0ABW4E647</accession>
<dbReference type="Proteomes" id="UP001597252">
    <property type="component" value="Unassembled WGS sequence"/>
</dbReference>
<name>A0ABW4E647_9LACO</name>